<dbReference type="EMBL" id="JAAITA010000002">
    <property type="protein sequence ID" value="NSJ85147.1"/>
    <property type="molecule type" value="Genomic_DNA"/>
</dbReference>
<organism evidence="2 3">
    <name type="scientific">Blautia hansenii</name>
    <name type="common">Ruminococcus hansenii</name>
    <dbReference type="NCBI Taxonomy" id="1322"/>
    <lineage>
        <taxon>Bacteria</taxon>
        <taxon>Bacillati</taxon>
        <taxon>Bacillota</taxon>
        <taxon>Clostridia</taxon>
        <taxon>Lachnospirales</taxon>
        <taxon>Lachnospiraceae</taxon>
        <taxon>Blautia</taxon>
    </lineage>
</organism>
<dbReference type="Pfam" id="PF02811">
    <property type="entry name" value="PHP"/>
    <property type="match status" value="1"/>
</dbReference>
<dbReference type="InterPro" id="IPR050243">
    <property type="entry name" value="PHP_phosphatase"/>
</dbReference>
<dbReference type="InterPro" id="IPR003141">
    <property type="entry name" value="Pol/His_phosphatase_N"/>
</dbReference>
<dbReference type="PANTHER" id="PTHR36928">
    <property type="entry name" value="PHOSPHATASE YCDX-RELATED"/>
    <property type="match status" value="1"/>
</dbReference>
<evidence type="ECO:0000313" key="3">
    <source>
        <dbReference type="Proteomes" id="UP000822142"/>
    </source>
</evidence>
<dbReference type="PANTHER" id="PTHR36928:SF1">
    <property type="entry name" value="PHOSPHATASE YCDX-RELATED"/>
    <property type="match status" value="1"/>
</dbReference>
<gene>
    <name evidence="2" type="ORF">G5A70_02860</name>
</gene>
<feature type="domain" description="Polymerase/histidinol phosphatase N-terminal" evidence="1">
    <location>
        <begin position="5"/>
        <end position="79"/>
    </location>
</feature>
<keyword evidence="3" id="KW-1185">Reference proteome</keyword>
<dbReference type="Gene3D" id="3.20.20.140">
    <property type="entry name" value="Metal-dependent hydrolases"/>
    <property type="match status" value="1"/>
</dbReference>
<dbReference type="InterPro" id="IPR004013">
    <property type="entry name" value="PHP_dom"/>
</dbReference>
<dbReference type="SMART" id="SM00481">
    <property type="entry name" value="POLIIIAc"/>
    <property type="match status" value="1"/>
</dbReference>
<dbReference type="InterPro" id="IPR016195">
    <property type="entry name" value="Pol/histidinol_Pase-like"/>
</dbReference>
<dbReference type="CDD" id="cd07437">
    <property type="entry name" value="PHP_HisPPase_Ycdx_like"/>
    <property type="match status" value="1"/>
</dbReference>
<proteinExistence type="predicted"/>
<reference evidence="2 3" key="1">
    <citation type="journal article" date="2020" name="Cell Host Microbe">
        <title>Functional and Genomic Variation between Human-Derived Isolates of Lachnospiraceae Reveals Inter- and Intra-Species Diversity.</title>
        <authorList>
            <person name="Sorbara M.T."/>
            <person name="Littmann E.R."/>
            <person name="Fontana E."/>
            <person name="Moody T.U."/>
            <person name="Kohout C.E."/>
            <person name="Gjonbalaj M."/>
            <person name="Eaton V."/>
            <person name="Seok R."/>
            <person name="Leiner I.M."/>
            <person name="Pamer E.G."/>
        </authorList>
    </citation>
    <scope>NUCLEOTIDE SEQUENCE [LARGE SCALE GENOMIC DNA]</scope>
    <source>
        <strain evidence="2 3">MSK.15.26</strain>
    </source>
</reference>
<dbReference type="NCBIfam" id="NF006702">
    <property type="entry name" value="PRK09248.1"/>
    <property type="match status" value="1"/>
</dbReference>
<name>A0ABX2I7S8_BLAHA</name>
<dbReference type="SUPFAM" id="SSF89550">
    <property type="entry name" value="PHP domain-like"/>
    <property type="match status" value="1"/>
</dbReference>
<dbReference type="Proteomes" id="UP000822142">
    <property type="component" value="Unassembled WGS sequence"/>
</dbReference>
<dbReference type="RefSeq" id="WP_173747826.1">
    <property type="nucleotide sequence ID" value="NZ_JAAITA010000002.1"/>
</dbReference>
<sequence length="240" mass="27285">MRDILDVHTHTLASGHAYNTMREMAKAASEKGLEILGITEHAVSMPGTCGAFYFENLKMVERSMYGVELLLGAEVNIMDYEGRVDMEDSTMKKMDMVIASLHIPCIKPGTREENTQTCLEVMKNPYVNIIGHPDDGRYPIDYLALVQAAKEYGVLLEVNNNSLDPRCTRQGGEENIRTMLKYCREYEVPVVANSDAHTDTLVGFHKYAFEIFRDMKFPEELIVNRSGAELKKYVNKYRNL</sequence>
<accession>A0ABX2I7S8</accession>
<evidence type="ECO:0000259" key="1">
    <source>
        <dbReference type="SMART" id="SM00481"/>
    </source>
</evidence>
<evidence type="ECO:0000313" key="2">
    <source>
        <dbReference type="EMBL" id="NSJ85147.1"/>
    </source>
</evidence>
<protein>
    <submittedName>
        <fullName evidence="2">Phosphatase</fullName>
    </submittedName>
</protein>
<comment type="caution">
    <text evidence="2">The sequence shown here is derived from an EMBL/GenBank/DDBJ whole genome shotgun (WGS) entry which is preliminary data.</text>
</comment>